<evidence type="ECO:0000313" key="1">
    <source>
        <dbReference type="EMBL" id="WXA96939.1"/>
    </source>
</evidence>
<dbReference type="PANTHER" id="PTHR38471:SF2">
    <property type="entry name" value="FOUR HELIX BUNDLE PROTEIN"/>
    <property type="match status" value="1"/>
</dbReference>
<dbReference type="NCBIfam" id="TIGR02436">
    <property type="entry name" value="four helix bundle protein"/>
    <property type="match status" value="1"/>
</dbReference>
<keyword evidence="2" id="KW-1185">Reference proteome</keyword>
<protein>
    <submittedName>
        <fullName evidence="1">Four helix bundle protein</fullName>
    </submittedName>
</protein>
<dbReference type="InterPro" id="IPR036583">
    <property type="entry name" value="23S_rRNA_IVS_sf"/>
</dbReference>
<organism evidence="1 2">
    <name type="scientific">Pendulispora brunnea</name>
    <dbReference type="NCBI Taxonomy" id="2905690"/>
    <lineage>
        <taxon>Bacteria</taxon>
        <taxon>Pseudomonadati</taxon>
        <taxon>Myxococcota</taxon>
        <taxon>Myxococcia</taxon>
        <taxon>Myxococcales</taxon>
        <taxon>Sorangiineae</taxon>
        <taxon>Pendulisporaceae</taxon>
        <taxon>Pendulispora</taxon>
    </lineage>
</organism>
<evidence type="ECO:0000313" key="2">
    <source>
        <dbReference type="Proteomes" id="UP001379533"/>
    </source>
</evidence>
<reference evidence="1 2" key="1">
    <citation type="submission" date="2021-12" db="EMBL/GenBank/DDBJ databases">
        <title>Discovery of the Pendulisporaceae a myxobacterial family with distinct sporulation behavior and unique specialized metabolism.</title>
        <authorList>
            <person name="Garcia R."/>
            <person name="Popoff A."/>
            <person name="Bader C.D."/>
            <person name="Loehr J."/>
            <person name="Walesch S."/>
            <person name="Walt C."/>
            <person name="Boldt J."/>
            <person name="Bunk B."/>
            <person name="Haeckl F.J.F.P.J."/>
            <person name="Gunesch A.P."/>
            <person name="Birkelbach J."/>
            <person name="Nuebel U."/>
            <person name="Pietschmann T."/>
            <person name="Bach T."/>
            <person name="Mueller R."/>
        </authorList>
    </citation>
    <scope>NUCLEOTIDE SEQUENCE [LARGE SCALE GENOMIC DNA]</scope>
    <source>
        <strain evidence="1 2">MSr12523</strain>
    </source>
</reference>
<dbReference type="RefSeq" id="WP_394847554.1">
    <property type="nucleotide sequence ID" value="NZ_CP089982.1"/>
</dbReference>
<accession>A0ABZ2KJ09</accession>
<sequence length="118" mass="12582">MTDQNTNPRSVLSHHSLVAYQVAVEFLVAVKAANIRDAKLRDEAMRSAKSVCLNTAEGAGRVTRADKARAFAIARGEAIEAVAAVEIAGVVGDVDEEAVRRCVGLAQRVVGLLTRLVR</sequence>
<dbReference type="EMBL" id="CP089982">
    <property type="protein sequence ID" value="WXA96939.1"/>
    <property type="molecule type" value="Genomic_DNA"/>
</dbReference>
<dbReference type="Pfam" id="PF05635">
    <property type="entry name" value="23S_rRNA_IVP"/>
    <property type="match status" value="1"/>
</dbReference>
<name>A0ABZ2KJ09_9BACT</name>
<gene>
    <name evidence="1" type="ORF">LZC95_08820</name>
</gene>
<dbReference type="SUPFAM" id="SSF158446">
    <property type="entry name" value="IVS-encoded protein-like"/>
    <property type="match status" value="1"/>
</dbReference>
<dbReference type="InterPro" id="IPR012657">
    <property type="entry name" value="23S_rRNA-intervening_sequence"/>
</dbReference>
<proteinExistence type="predicted"/>
<dbReference type="Proteomes" id="UP001379533">
    <property type="component" value="Chromosome"/>
</dbReference>
<dbReference type="Gene3D" id="1.20.1440.60">
    <property type="entry name" value="23S rRNA-intervening sequence"/>
    <property type="match status" value="1"/>
</dbReference>
<dbReference type="PANTHER" id="PTHR38471">
    <property type="entry name" value="FOUR HELIX BUNDLE PROTEIN"/>
    <property type="match status" value="1"/>
</dbReference>